<dbReference type="InterPro" id="IPR027417">
    <property type="entry name" value="P-loop_NTPase"/>
</dbReference>
<dbReference type="EMBL" id="QWEX01000001">
    <property type="protein sequence ID" value="RXV74115.1"/>
    <property type="molecule type" value="Genomic_DNA"/>
</dbReference>
<dbReference type="SMART" id="SM00382">
    <property type="entry name" value="AAA"/>
    <property type="match status" value="1"/>
</dbReference>
<dbReference type="SUPFAM" id="SSF52540">
    <property type="entry name" value="P-loop containing nucleoside triphosphate hydrolases"/>
    <property type="match status" value="1"/>
</dbReference>
<evidence type="ECO:0000313" key="6">
    <source>
        <dbReference type="Proteomes" id="UP000289650"/>
    </source>
</evidence>
<dbReference type="Pfam" id="PF00004">
    <property type="entry name" value="AAA"/>
    <property type="match status" value="1"/>
</dbReference>
<dbReference type="Proteomes" id="UP000289650">
    <property type="component" value="Unassembled WGS sequence"/>
</dbReference>
<dbReference type="OrthoDB" id="9802352at2"/>
<name>A0A4Q2AW09_9BURK</name>
<dbReference type="Gene3D" id="3.40.50.300">
    <property type="entry name" value="P-loop containing nucleotide triphosphate hydrolases"/>
    <property type="match status" value="1"/>
</dbReference>
<dbReference type="GO" id="GO:0005524">
    <property type="term" value="F:ATP binding"/>
    <property type="evidence" value="ECO:0007669"/>
    <property type="project" value="UniProtKB-KW"/>
</dbReference>
<evidence type="ECO:0000313" key="5">
    <source>
        <dbReference type="EMBL" id="RXV74115.1"/>
    </source>
</evidence>
<evidence type="ECO:0000256" key="2">
    <source>
        <dbReference type="ARBA" id="ARBA00022741"/>
    </source>
</evidence>
<evidence type="ECO:0000256" key="3">
    <source>
        <dbReference type="ARBA" id="ARBA00022840"/>
    </source>
</evidence>
<comment type="similarity">
    <text evidence="1">Belongs to the AAA ATPase family.</text>
</comment>
<comment type="caution">
    <text evidence="5">The sequence shown here is derived from an EMBL/GenBank/DDBJ whole genome shotgun (WGS) entry which is preliminary data.</text>
</comment>
<dbReference type="InterPro" id="IPR003593">
    <property type="entry name" value="AAA+_ATPase"/>
</dbReference>
<evidence type="ECO:0000256" key="1">
    <source>
        <dbReference type="ARBA" id="ARBA00006914"/>
    </source>
</evidence>
<gene>
    <name evidence="5" type="ORF">D1006_09960</name>
</gene>
<keyword evidence="2" id="KW-0547">Nucleotide-binding</keyword>
<dbReference type="GO" id="GO:0016887">
    <property type="term" value="F:ATP hydrolysis activity"/>
    <property type="evidence" value="ECO:0007669"/>
    <property type="project" value="InterPro"/>
</dbReference>
<accession>A0A4Q2AW09</accession>
<organism evidence="5 6">
    <name type="scientific">Burkholderia stabilis</name>
    <dbReference type="NCBI Taxonomy" id="95485"/>
    <lineage>
        <taxon>Bacteria</taxon>
        <taxon>Pseudomonadati</taxon>
        <taxon>Pseudomonadota</taxon>
        <taxon>Betaproteobacteria</taxon>
        <taxon>Burkholderiales</taxon>
        <taxon>Burkholderiaceae</taxon>
        <taxon>Burkholderia</taxon>
        <taxon>Burkholderia cepacia complex</taxon>
    </lineage>
</organism>
<reference evidence="5 6" key="1">
    <citation type="submission" date="2018-08" db="EMBL/GenBank/DDBJ databases">
        <title>Mountain-cultivated ginseng endophyte, Burkholderia stabilis and its activity against ginseng root rot disease.</title>
        <authorList>
            <person name="Tapan Kumar M."/>
            <person name="Bae H."/>
            <person name="Shanmugam G."/>
            <person name="Jeon J."/>
        </authorList>
    </citation>
    <scope>NUCLEOTIDE SEQUENCE [LARGE SCALE GENOMIC DNA]</scope>
    <source>
        <strain evidence="5 6">EB159</strain>
    </source>
</reference>
<dbReference type="InterPro" id="IPR003959">
    <property type="entry name" value="ATPase_AAA_core"/>
</dbReference>
<dbReference type="PANTHER" id="PTHR23073">
    <property type="entry name" value="26S PROTEASOME REGULATORY SUBUNIT"/>
    <property type="match status" value="1"/>
</dbReference>
<sequence length="366" mass="40900">MALDYAGLLAQKLEDEGSRDQARRIRDRLARAPQQFVTPQGALVGTLPVDQDSRLSTVDVLYPRIEDLDLVLPDAVEGRLREFIQSVRSFEKLAAAGVALPTRLLLHGPPGCGKTLSAQWIAANLELPLLTVRCDTLISSLLGQTSKNLRRVFDHIQTQPCVLFLDEFDALAKSRADEREIGELQRVVISLLQNIDSLPPNNVVIAATNHDQLLDSAVWRRFAFRVHFELPDATLRESLWRRRLKTFSPKDINWPRLIALSDGMSGAAIDFVAQDAMRNAVLNGENFVTEAELLRRLGLTIAATQRVILSNVQDEVRWLRQWQPLLFSQRTLANLYKVSTRQIRNITGAFDGANGEPDTAGRLIGA</sequence>
<evidence type="ECO:0000259" key="4">
    <source>
        <dbReference type="SMART" id="SM00382"/>
    </source>
</evidence>
<dbReference type="CDD" id="cd19481">
    <property type="entry name" value="RecA-like_protease"/>
    <property type="match status" value="1"/>
</dbReference>
<feature type="domain" description="AAA+ ATPase" evidence="4">
    <location>
        <begin position="100"/>
        <end position="232"/>
    </location>
</feature>
<keyword evidence="3 5" id="KW-0067">ATP-binding</keyword>
<dbReference type="Gene3D" id="1.10.8.60">
    <property type="match status" value="1"/>
</dbReference>
<dbReference type="InterPro" id="IPR050221">
    <property type="entry name" value="26S_Proteasome_ATPase"/>
</dbReference>
<protein>
    <submittedName>
        <fullName evidence="5">ATP-binding protein</fullName>
    </submittedName>
</protein>
<proteinExistence type="inferred from homology"/>
<dbReference type="AlphaFoldDB" id="A0A4Q2AW09"/>